<feature type="compositionally biased region" description="Polar residues" evidence="7">
    <location>
        <begin position="15"/>
        <end position="24"/>
    </location>
</feature>
<dbReference type="GO" id="GO:0005634">
    <property type="term" value="C:nucleus"/>
    <property type="evidence" value="ECO:0007669"/>
    <property type="project" value="TreeGrafter"/>
</dbReference>
<keyword evidence="10" id="KW-1185">Reference proteome</keyword>
<feature type="domain" description="USP" evidence="8">
    <location>
        <begin position="119"/>
        <end position="503"/>
    </location>
</feature>
<reference evidence="9" key="2">
    <citation type="journal article" date="2020" name="Nat. Commun.">
        <title>Large-scale genome sequencing of mycorrhizal fungi provides insights into the early evolution of symbiotic traits.</title>
        <authorList>
            <person name="Miyauchi S."/>
            <person name="Kiss E."/>
            <person name="Kuo A."/>
            <person name="Drula E."/>
            <person name="Kohler A."/>
            <person name="Sanchez-Garcia M."/>
            <person name="Morin E."/>
            <person name="Andreopoulos B."/>
            <person name="Barry K.W."/>
            <person name="Bonito G."/>
            <person name="Buee M."/>
            <person name="Carver A."/>
            <person name="Chen C."/>
            <person name="Cichocki N."/>
            <person name="Clum A."/>
            <person name="Culley D."/>
            <person name="Crous P.W."/>
            <person name="Fauchery L."/>
            <person name="Girlanda M."/>
            <person name="Hayes R.D."/>
            <person name="Keri Z."/>
            <person name="LaButti K."/>
            <person name="Lipzen A."/>
            <person name="Lombard V."/>
            <person name="Magnuson J."/>
            <person name="Maillard F."/>
            <person name="Murat C."/>
            <person name="Nolan M."/>
            <person name="Ohm R.A."/>
            <person name="Pangilinan J."/>
            <person name="Pereira M.F."/>
            <person name="Perotto S."/>
            <person name="Peter M."/>
            <person name="Pfister S."/>
            <person name="Riley R."/>
            <person name="Sitrit Y."/>
            <person name="Stielow J.B."/>
            <person name="Szollosi G."/>
            <person name="Zifcakova L."/>
            <person name="Stursova M."/>
            <person name="Spatafora J.W."/>
            <person name="Tedersoo L."/>
            <person name="Vaario L.M."/>
            <person name="Yamada A."/>
            <person name="Yan M."/>
            <person name="Wang P."/>
            <person name="Xu J."/>
            <person name="Bruns T."/>
            <person name="Baldrian P."/>
            <person name="Vilgalys R."/>
            <person name="Dunand C."/>
            <person name="Henrissat B."/>
            <person name="Grigoriev I.V."/>
            <person name="Hibbett D."/>
            <person name="Nagy L.G."/>
            <person name="Martin F.M."/>
        </authorList>
    </citation>
    <scope>NUCLEOTIDE SEQUENCE</scope>
    <source>
        <strain evidence="9">Prilba</strain>
    </source>
</reference>
<dbReference type="InterPro" id="IPR050164">
    <property type="entry name" value="Peptidase_C19"/>
</dbReference>
<dbReference type="GO" id="GO:0004843">
    <property type="term" value="F:cysteine-type deubiquitinase activity"/>
    <property type="evidence" value="ECO:0007669"/>
    <property type="project" value="UniProtKB-EC"/>
</dbReference>
<dbReference type="PANTHER" id="PTHR24006:SF687">
    <property type="entry name" value="UBIQUITIN CARBOXYL-TERMINAL HYDROLASE 10"/>
    <property type="match status" value="1"/>
</dbReference>
<dbReference type="EMBL" id="WHVB01000023">
    <property type="protein sequence ID" value="KAF8471340.1"/>
    <property type="molecule type" value="Genomic_DNA"/>
</dbReference>
<evidence type="ECO:0000256" key="4">
    <source>
        <dbReference type="ARBA" id="ARBA00022786"/>
    </source>
</evidence>
<feature type="compositionally biased region" description="Pro residues" evidence="7">
    <location>
        <begin position="79"/>
        <end position="92"/>
    </location>
</feature>
<dbReference type="Proteomes" id="UP000759537">
    <property type="component" value="Unassembled WGS sequence"/>
</dbReference>
<sequence>MAQPDITLAAELSHSPESNEQQGPATPYAAPLADISGILATVPTPVLDQSSGTYEPGPAFISKSSLPASSGGISAPDSPESPAPPHTPPLPNPESLSILSGMSPESPSDNATLPRSHPRKLDNDGNMSLANTVLHSLVYCPPFQDLFRDLPLGQRERGETGGDATPLMDATVRFLDEFAHQEKSSVTHQAARGEVRDDQDGKREDDGAHSFPSTNVYDALKEKRQFTIVRDDWQQDVAVFLKLYLEALDEELVALQSSISKHKPGSTLKAEELEEETQSSEGQTEMGQRDYTASSIESPISRIFGGRSRSVIRAPNQPDTTTVEDWRLLQLDIQFDSVHTVEDALTHISQPQRASQPVQVGQLSSSDVSQQVQIEALPPVLVLHLKRFLYDATADGVVKISKPVKFAPELEIPLEIMAPAAGKSVEPAHYKLYGVVYHHGESASGGHYTVDVLHSNGDSGSGEGWLHIGEGAVSVVRHEDVFEGHDNEQMDNQCAYMLIYCRIAPNQI</sequence>
<dbReference type="Gene3D" id="3.90.70.10">
    <property type="entry name" value="Cysteine proteinases"/>
    <property type="match status" value="1"/>
</dbReference>
<dbReference type="GO" id="GO:0016579">
    <property type="term" value="P:protein deubiquitination"/>
    <property type="evidence" value="ECO:0007669"/>
    <property type="project" value="InterPro"/>
</dbReference>
<feature type="region of interest" description="Disordered" evidence="7">
    <location>
        <begin position="45"/>
        <end position="124"/>
    </location>
</feature>
<dbReference type="EC" id="3.4.19.12" evidence="2"/>
<dbReference type="AlphaFoldDB" id="A0A9P5MR41"/>
<evidence type="ECO:0000313" key="9">
    <source>
        <dbReference type="EMBL" id="KAF8471340.1"/>
    </source>
</evidence>
<keyword evidence="5" id="KW-0378">Hydrolase</keyword>
<dbReference type="PANTHER" id="PTHR24006">
    <property type="entry name" value="UBIQUITIN CARBOXYL-TERMINAL HYDROLASE"/>
    <property type="match status" value="1"/>
</dbReference>
<evidence type="ECO:0000256" key="1">
    <source>
        <dbReference type="ARBA" id="ARBA00000707"/>
    </source>
</evidence>
<feature type="compositionally biased region" description="Basic and acidic residues" evidence="7">
    <location>
        <begin position="181"/>
        <end position="208"/>
    </location>
</feature>
<evidence type="ECO:0000256" key="3">
    <source>
        <dbReference type="ARBA" id="ARBA00022670"/>
    </source>
</evidence>
<dbReference type="InterPro" id="IPR018200">
    <property type="entry name" value="USP_CS"/>
</dbReference>
<evidence type="ECO:0000256" key="7">
    <source>
        <dbReference type="SAM" id="MobiDB-lite"/>
    </source>
</evidence>
<keyword evidence="6" id="KW-0788">Thiol protease</keyword>
<dbReference type="Pfam" id="PF00443">
    <property type="entry name" value="UCH"/>
    <property type="match status" value="1"/>
</dbReference>
<gene>
    <name evidence="9" type="ORF">DFH94DRAFT_637101</name>
</gene>
<protein>
    <recommendedName>
        <fullName evidence="2">ubiquitinyl hydrolase 1</fullName>
        <ecNumber evidence="2">3.4.19.12</ecNumber>
    </recommendedName>
</protein>
<keyword evidence="4" id="KW-0833">Ubl conjugation pathway</keyword>
<evidence type="ECO:0000256" key="2">
    <source>
        <dbReference type="ARBA" id="ARBA00012759"/>
    </source>
</evidence>
<comment type="catalytic activity">
    <reaction evidence="1">
        <text>Thiol-dependent hydrolysis of ester, thioester, amide, peptide and isopeptide bonds formed by the C-terminal Gly of ubiquitin (a 76-residue protein attached to proteins as an intracellular targeting signal).</text>
        <dbReference type="EC" id="3.4.19.12"/>
    </reaction>
</comment>
<feature type="region of interest" description="Disordered" evidence="7">
    <location>
        <begin position="1"/>
        <end position="30"/>
    </location>
</feature>
<dbReference type="GO" id="GO:0006508">
    <property type="term" value="P:proteolysis"/>
    <property type="evidence" value="ECO:0007669"/>
    <property type="project" value="UniProtKB-KW"/>
</dbReference>
<feature type="region of interest" description="Disordered" evidence="7">
    <location>
        <begin position="181"/>
        <end position="214"/>
    </location>
</feature>
<dbReference type="InterPro" id="IPR028889">
    <property type="entry name" value="USP"/>
</dbReference>
<reference evidence="9" key="1">
    <citation type="submission" date="2019-10" db="EMBL/GenBank/DDBJ databases">
        <authorList>
            <consortium name="DOE Joint Genome Institute"/>
            <person name="Kuo A."/>
            <person name="Miyauchi S."/>
            <person name="Kiss E."/>
            <person name="Drula E."/>
            <person name="Kohler A."/>
            <person name="Sanchez-Garcia M."/>
            <person name="Andreopoulos B."/>
            <person name="Barry K.W."/>
            <person name="Bonito G."/>
            <person name="Buee M."/>
            <person name="Carver A."/>
            <person name="Chen C."/>
            <person name="Cichocki N."/>
            <person name="Clum A."/>
            <person name="Culley D."/>
            <person name="Crous P.W."/>
            <person name="Fauchery L."/>
            <person name="Girlanda M."/>
            <person name="Hayes R."/>
            <person name="Keri Z."/>
            <person name="LaButti K."/>
            <person name="Lipzen A."/>
            <person name="Lombard V."/>
            <person name="Magnuson J."/>
            <person name="Maillard F."/>
            <person name="Morin E."/>
            <person name="Murat C."/>
            <person name="Nolan M."/>
            <person name="Ohm R."/>
            <person name="Pangilinan J."/>
            <person name="Pereira M."/>
            <person name="Perotto S."/>
            <person name="Peter M."/>
            <person name="Riley R."/>
            <person name="Sitrit Y."/>
            <person name="Stielow B."/>
            <person name="Szollosi G."/>
            <person name="Zifcakova L."/>
            <person name="Stursova M."/>
            <person name="Spatafora J.W."/>
            <person name="Tedersoo L."/>
            <person name="Vaario L.-M."/>
            <person name="Yamada A."/>
            <person name="Yan M."/>
            <person name="Wang P."/>
            <person name="Xu J."/>
            <person name="Bruns T."/>
            <person name="Baldrian P."/>
            <person name="Vilgalys R."/>
            <person name="Henrissat B."/>
            <person name="Grigoriev I.V."/>
            <person name="Hibbett D."/>
            <person name="Nagy L.G."/>
            <person name="Martin F.M."/>
        </authorList>
    </citation>
    <scope>NUCLEOTIDE SEQUENCE</scope>
    <source>
        <strain evidence="9">Prilba</strain>
    </source>
</reference>
<dbReference type="InterPro" id="IPR038765">
    <property type="entry name" value="Papain-like_cys_pep_sf"/>
</dbReference>
<accession>A0A9P5MR41</accession>
<dbReference type="PROSITE" id="PS00973">
    <property type="entry name" value="USP_2"/>
    <property type="match status" value="1"/>
</dbReference>
<evidence type="ECO:0000259" key="8">
    <source>
        <dbReference type="PROSITE" id="PS50235"/>
    </source>
</evidence>
<feature type="compositionally biased region" description="Polar residues" evidence="7">
    <location>
        <begin position="97"/>
        <end position="113"/>
    </location>
</feature>
<dbReference type="CDD" id="cd02257">
    <property type="entry name" value="Peptidase_C19"/>
    <property type="match status" value="1"/>
</dbReference>
<evidence type="ECO:0000256" key="6">
    <source>
        <dbReference type="ARBA" id="ARBA00022807"/>
    </source>
</evidence>
<feature type="region of interest" description="Disordered" evidence="7">
    <location>
        <begin position="260"/>
        <end position="292"/>
    </location>
</feature>
<dbReference type="SUPFAM" id="SSF54001">
    <property type="entry name" value="Cysteine proteinases"/>
    <property type="match status" value="1"/>
</dbReference>
<keyword evidence="3" id="KW-0645">Protease</keyword>
<feature type="compositionally biased region" description="Polar residues" evidence="7">
    <location>
        <begin position="62"/>
        <end position="72"/>
    </location>
</feature>
<dbReference type="GO" id="GO:0005829">
    <property type="term" value="C:cytosol"/>
    <property type="evidence" value="ECO:0007669"/>
    <property type="project" value="TreeGrafter"/>
</dbReference>
<name>A0A9P5MR41_9AGAM</name>
<evidence type="ECO:0000256" key="5">
    <source>
        <dbReference type="ARBA" id="ARBA00022801"/>
    </source>
</evidence>
<dbReference type="OrthoDB" id="429671at2759"/>
<organism evidence="9 10">
    <name type="scientific">Russula ochroleuca</name>
    <dbReference type="NCBI Taxonomy" id="152965"/>
    <lineage>
        <taxon>Eukaryota</taxon>
        <taxon>Fungi</taxon>
        <taxon>Dikarya</taxon>
        <taxon>Basidiomycota</taxon>
        <taxon>Agaricomycotina</taxon>
        <taxon>Agaricomycetes</taxon>
        <taxon>Russulales</taxon>
        <taxon>Russulaceae</taxon>
        <taxon>Russula</taxon>
    </lineage>
</organism>
<comment type="caution">
    <text evidence="9">The sequence shown here is derived from an EMBL/GenBank/DDBJ whole genome shotgun (WGS) entry which is preliminary data.</text>
</comment>
<proteinExistence type="predicted"/>
<evidence type="ECO:0000313" key="10">
    <source>
        <dbReference type="Proteomes" id="UP000759537"/>
    </source>
</evidence>
<dbReference type="PROSITE" id="PS50235">
    <property type="entry name" value="USP_3"/>
    <property type="match status" value="1"/>
</dbReference>
<dbReference type="InterPro" id="IPR001394">
    <property type="entry name" value="Peptidase_C19_UCH"/>
</dbReference>